<dbReference type="GO" id="GO:0003723">
    <property type="term" value="F:RNA binding"/>
    <property type="evidence" value="ECO:0007669"/>
    <property type="project" value="UniProtKB-UniRule"/>
</dbReference>
<name>T1K8W4_TETUR</name>
<dbReference type="FunFam" id="3.30.1330.30:FF:000003">
    <property type="entry name" value="60S ribosomal protein L7a"/>
    <property type="match status" value="1"/>
</dbReference>
<dbReference type="PRINTS" id="PR00882">
    <property type="entry name" value="RIBOSOMALL7A"/>
</dbReference>
<dbReference type="InterPro" id="IPR004038">
    <property type="entry name" value="Ribosomal_eL8/eL30/eS12/Gad45"/>
</dbReference>
<dbReference type="Gene3D" id="3.30.1330.30">
    <property type="match status" value="1"/>
</dbReference>
<feature type="domain" description="Ribosomal protein eL8/eL30/eS12/Gadd45" evidence="5">
    <location>
        <begin position="137"/>
        <end position="227"/>
    </location>
</feature>
<dbReference type="GO" id="GO:0022625">
    <property type="term" value="C:cytosolic large ribosomal subunit"/>
    <property type="evidence" value="ECO:0007669"/>
    <property type="project" value="UniProtKB-UniRule"/>
</dbReference>
<dbReference type="PRINTS" id="PR00881">
    <property type="entry name" value="L7ARS6FAMILY"/>
</dbReference>
<gene>
    <name evidence="6" type="primary">107362102</name>
</gene>
<dbReference type="InterPro" id="IPR018492">
    <property type="entry name" value="Ribosomal_eL8/Nhp2"/>
</dbReference>
<reference evidence="6" key="2">
    <citation type="submission" date="2015-06" db="UniProtKB">
        <authorList>
            <consortium name="EnsemblMetazoa"/>
        </authorList>
    </citation>
    <scope>IDENTIFICATION</scope>
</reference>
<dbReference type="InterPro" id="IPR029064">
    <property type="entry name" value="Ribosomal_eL30-like_sf"/>
</dbReference>
<keyword evidence="2 4" id="KW-0689">Ribosomal protein</keyword>
<accession>T1K8W4</accession>
<dbReference type="AlphaFoldDB" id="T1K8W4"/>
<protein>
    <recommendedName>
        <fullName evidence="4">60S ribosomal protein L7a</fullName>
    </recommendedName>
</protein>
<proteinExistence type="inferred from homology"/>
<dbReference type="EMBL" id="CAEY01001884">
    <property type="status" value="NOT_ANNOTATED_CDS"/>
    <property type="molecule type" value="Genomic_DNA"/>
</dbReference>
<evidence type="ECO:0000313" key="7">
    <source>
        <dbReference type="Proteomes" id="UP000015104"/>
    </source>
</evidence>
<dbReference type="KEGG" id="tut:107362102"/>
<dbReference type="InterPro" id="IPR001921">
    <property type="entry name" value="Ribosomal_eL8_euk"/>
</dbReference>
<dbReference type="OrthoDB" id="29563at2759"/>
<reference evidence="7" key="1">
    <citation type="submission" date="2011-08" db="EMBL/GenBank/DDBJ databases">
        <authorList>
            <person name="Rombauts S."/>
        </authorList>
    </citation>
    <scope>NUCLEOTIDE SEQUENCE</scope>
    <source>
        <strain evidence="7">London</strain>
    </source>
</reference>
<evidence type="ECO:0000256" key="1">
    <source>
        <dbReference type="ARBA" id="ARBA00007337"/>
    </source>
</evidence>
<dbReference type="STRING" id="32264.T1K8W4"/>
<keyword evidence="7" id="KW-1185">Reference proteome</keyword>
<evidence type="ECO:0000259" key="5">
    <source>
        <dbReference type="Pfam" id="PF01248"/>
    </source>
</evidence>
<keyword evidence="3 4" id="KW-0687">Ribonucleoprotein</keyword>
<evidence type="ECO:0000256" key="3">
    <source>
        <dbReference type="ARBA" id="ARBA00023274"/>
    </source>
</evidence>
<dbReference type="InterPro" id="IPR050257">
    <property type="entry name" value="eL8/uL1-like"/>
</dbReference>
<dbReference type="Proteomes" id="UP000015104">
    <property type="component" value="Unassembled WGS sequence"/>
</dbReference>
<dbReference type="OMA" id="RMVKWPA"/>
<dbReference type="HOGENOM" id="CLU_055193_0_1_1"/>
<comment type="function">
    <text evidence="4">Component of the ribosome.</text>
</comment>
<dbReference type="PANTHER" id="PTHR23105">
    <property type="entry name" value="RIBOSOMAL PROTEIN L7AE FAMILY MEMBER"/>
    <property type="match status" value="1"/>
</dbReference>
<evidence type="ECO:0000313" key="6">
    <source>
        <dbReference type="EnsemblMetazoa" id="tetur07g02820.1"/>
    </source>
</evidence>
<dbReference type="SUPFAM" id="SSF55315">
    <property type="entry name" value="L30e-like"/>
    <property type="match status" value="1"/>
</dbReference>
<comment type="similarity">
    <text evidence="1 4">Belongs to the eukaryotic ribosomal protein eL8 family.</text>
</comment>
<evidence type="ECO:0000256" key="4">
    <source>
        <dbReference type="RuleBase" id="RU367042"/>
    </source>
</evidence>
<organism evidence="6 7">
    <name type="scientific">Tetranychus urticae</name>
    <name type="common">Two-spotted spider mite</name>
    <dbReference type="NCBI Taxonomy" id="32264"/>
    <lineage>
        <taxon>Eukaryota</taxon>
        <taxon>Metazoa</taxon>
        <taxon>Ecdysozoa</taxon>
        <taxon>Arthropoda</taxon>
        <taxon>Chelicerata</taxon>
        <taxon>Arachnida</taxon>
        <taxon>Acari</taxon>
        <taxon>Acariformes</taxon>
        <taxon>Trombidiformes</taxon>
        <taxon>Prostigmata</taxon>
        <taxon>Eleutherengona</taxon>
        <taxon>Raphignathae</taxon>
        <taxon>Tetranychoidea</taxon>
        <taxon>Tetranychidae</taxon>
        <taxon>Tetranychus</taxon>
    </lineage>
</organism>
<dbReference type="Pfam" id="PF01248">
    <property type="entry name" value="Ribosomal_L7Ae"/>
    <property type="match status" value="1"/>
</dbReference>
<dbReference type="eggNOG" id="KOG3166">
    <property type="taxonomic scope" value="Eukaryota"/>
</dbReference>
<sequence>MVVKKIKIVRRKKVPPPPPPVVVQPKKTVVPVIKEKKKNPLIQKRPKNFGIGQDIQPKRDLTRFVRWPRYILLQRKRAILNQRIKVPPSVNQFRACNLDKQTAIQLFRLLEKYRPEDKRAKKLRLRAIAKEKAAGKKVTPQKRPPTVRFGCNKVTSLVEQKKAALVIIAADVDPIEIVLHLPTLCRKMGIPYCIVKGGRSRLGYIVRRKSIACCALVNVNPEDKNNLAKLCETIKTNFNDRYEEMRKQWGGGVLSFRSRAKQAKLEKAKAKELQQQQSGGITIQ</sequence>
<dbReference type="EnsemblMetazoa" id="tetur07g02820.1">
    <property type="protein sequence ID" value="tetur07g02820.1"/>
    <property type="gene ID" value="tetur07g02820"/>
</dbReference>
<evidence type="ECO:0000256" key="2">
    <source>
        <dbReference type="ARBA" id="ARBA00022980"/>
    </source>
</evidence>